<name>A0A0E0K418_ORYPU</name>
<dbReference type="HOGENOM" id="CLU_2889823_0_0_1"/>
<accession>A0A0E0K418</accession>
<sequence length="67" mass="7417">MGQKLRLANWKLMQTNSHMLAELNLGRDRNWRFGDAPIVAGNSVGQNCISAPGHCCSTSSAFKEQIR</sequence>
<dbReference type="AlphaFoldDB" id="A0A0E0K418"/>
<dbReference type="EnsemblPlants" id="OPUNC02G26770.3">
    <property type="protein sequence ID" value="OPUNC02G26770.3"/>
    <property type="gene ID" value="OPUNC02G26770"/>
</dbReference>
<keyword evidence="2" id="KW-1185">Reference proteome</keyword>
<reference evidence="1" key="2">
    <citation type="submission" date="2018-05" db="EMBL/GenBank/DDBJ databases">
        <title>OpunRS2 (Oryza punctata Reference Sequence Version 2).</title>
        <authorList>
            <person name="Zhang J."/>
            <person name="Kudrna D."/>
            <person name="Lee S."/>
            <person name="Talag J."/>
            <person name="Welchert J."/>
            <person name="Wing R.A."/>
        </authorList>
    </citation>
    <scope>NUCLEOTIDE SEQUENCE [LARGE SCALE GENOMIC DNA]</scope>
</reference>
<evidence type="ECO:0000313" key="1">
    <source>
        <dbReference type="EnsemblPlants" id="OPUNC02G26770.3"/>
    </source>
</evidence>
<dbReference type="Proteomes" id="UP000026962">
    <property type="component" value="Chromosome 2"/>
</dbReference>
<reference evidence="1" key="1">
    <citation type="submission" date="2015-04" db="UniProtKB">
        <authorList>
            <consortium name="EnsemblPlants"/>
        </authorList>
    </citation>
    <scope>IDENTIFICATION</scope>
</reference>
<evidence type="ECO:0000313" key="2">
    <source>
        <dbReference type="Proteomes" id="UP000026962"/>
    </source>
</evidence>
<protein>
    <submittedName>
        <fullName evidence="1">Uncharacterized protein</fullName>
    </submittedName>
</protein>
<proteinExistence type="predicted"/>
<organism evidence="1">
    <name type="scientific">Oryza punctata</name>
    <name type="common">Red rice</name>
    <dbReference type="NCBI Taxonomy" id="4537"/>
    <lineage>
        <taxon>Eukaryota</taxon>
        <taxon>Viridiplantae</taxon>
        <taxon>Streptophyta</taxon>
        <taxon>Embryophyta</taxon>
        <taxon>Tracheophyta</taxon>
        <taxon>Spermatophyta</taxon>
        <taxon>Magnoliopsida</taxon>
        <taxon>Liliopsida</taxon>
        <taxon>Poales</taxon>
        <taxon>Poaceae</taxon>
        <taxon>BOP clade</taxon>
        <taxon>Oryzoideae</taxon>
        <taxon>Oryzeae</taxon>
        <taxon>Oryzinae</taxon>
        <taxon>Oryza</taxon>
    </lineage>
</organism>
<dbReference type="Gramene" id="OPUNC02G26770.3">
    <property type="protein sequence ID" value="OPUNC02G26770.3"/>
    <property type="gene ID" value="OPUNC02G26770"/>
</dbReference>